<feature type="domain" description="Peptidase C1A papain C-terminal" evidence="3">
    <location>
        <begin position="48"/>
        <end position="265"/>
    </location>
</feature>
<evidence type="ECO:0000313" key="4">
    <source>
        <dbReference type="EMBL" id="CAF2121503.1"/>
    </source>
</evidence>
<evidence type="ECO:0000256" key="2">
    <source>
        <dbReference type="SAM" id="MobiDB-lite"/>
    </source>
</evidence>
<dbReference type="Gene3D" id="3.90.70.10">
    <property type="entry name" value="Cysteine proteinases"/>
    <property type="match status" value="1"/>
</dbReference>
<proteinExistence type="inferred from homology"/>
<gene>
    <name evidence="5" type="ORF">UXM345_LOCUS6613</name>
    <name evidence="4" type="ORF">XDN619_LOCUS22807</name>
</gene>
<dbReference type="InterPro" id="IPR025660">
    <property type="entry name" value="Pept_his_AS"/>
</dbReference>
<evidence type="ECO:0000256" key="1">
    <source>
        <dbReference type="ARBA" id="ARBA00008455"/>
    </source>
</evidence>
<feature type="compositionally biased region" description="Acidic residues" evidence="2">
    <location>
        <begin position="309"/>
        <end position="324"/>
    </location>
</feature>
<dbReference type="PROSITE" id="PS00639">
    <property type="entry name" value="THIOL_PROTEASE_HIS"/>
    <property type="match status" value="1"/>
</dbReference>
<dbReference type="Proteomes" id="UP000663887">
    <property type="component" value="Unassembled WGS sequence"/>
</dbReference>
<dbReference type="Pfam" id="PF00112">
    <property type="entry name" value="Peptidase_C1"/>
    <property type="match status" value="1"/>
</dbReference>
<dbReference type="AlphaFoldDB" id="A0A816VJC2"/>
<dbReference type="SMART" id="SM00645">
    <property type="entry name" value="Pept_C1"/>
    <property type="match status" value="1"/>
</dbReference>
<dbReference type="InterPro" id="IPR038765">
    <property type="entry name" value="Papain-like_cys_pep_sf"/>
</dbReference>
<dbReference type="Proteomes" id="UP000663842">
    <property type="component" value="Unassembled WGS sequence"/>
</dbReference>
<dbReference type="GO" id="GO:0008234">
    <property type="term" value="F:cysteine-type peptidase activity"/>
    <property type="evidence" value="ECO:0007669"/>
    <property type="project" value="InterPro"/>
</dbReference>
<feature type="region of interest" description="Disordered" evidence="2">
    <location>
        <begin position="309"/>
        <end position="342"/>
    </location>
</feature>
<name>A0A816VJC2_9BILA</name>
<dbReference type="InterPro" id="IPR013128">
    <property type="entry name" value="Peptidase_C1A"/>
</dbReference>
<evidence type="ECO:0000313" key="6">
    <source>
        <dbReference type="Proteomes" id="UP000663887"/>
    </source>
</evidence>
<comment type="similarity">
    <text evidence="1">Belongs to the peptidase C1 family.</text>
</comment>
<accession>A0A816VJC2</accession>
<dbReference type="CDD" id="cd02619">
    <property type="entry name" value="Peptidase_C1"/>
    <property type="match status" value="1"/>
</dbReference>
<evidence type="ECO:0000259" key="3">
    <source>
        <dbReference type="SMART" id="SM00645"/>
    </source>
</evidence>
<comment type="caution">
    <text evidence="4">The sequence shown here is derived from an EMBL/GenBank/DDBJ whole genome shotgun (WGS) entry which is preliminary data.</text>
</comment>
<dbReference type="PANTHER" id="PTHR12411">
    <property type="entry name" value="CYSTEINE PROTEASE FAMILY C1-RELATED"/>
    <property type="match status" value="1"/>
</dbReference>
<dbReference type="SUPFAM" id="SSF54001">
    <property type="entry name" value="Cysteine proteinases"/>
    <property type="match status" value="1"/>
</dbReference>
<dbReference type="EMBL" id="CAJNRG010010343">
    <property type="protein sequence ID" value="CAF2121503.1"/>
    <property type="molecule type" value="Genomic_DNA"/>
</dbReference>
<dbReference type="GO" id="GO:0006508">
    <property type="term" value="P:proteolysis"/>
    <property type="evidence" value="ECO:0007669"/>
    <property type="project" value="InterPro"/>
</dbReference>
<organism evidence="4 6">
    <name type="scientific">Rotaria magnacalcarata</name>
    <dbReference type="NCBI Taxonomy" id="392030"/>
    <lineage>
        <taxon>Eukaryota</taxon>
        <taxon>Metazoa</taxon>
        <taxon>Spiralia</taxon>
        <taxon>Gnathifera</taxon>
        <taxon>Rotifera</taxon>
        <taxon>Eurotatoria</taxon>
        <taxon>Bdelloidea</taxon>
        <taxon>Philodinida</taxon>
        <taxon>Philodinidae</taxon>
        <taxon>Rotaria</taxon>
    </lineage>
</organism>
<sequence>MPLKLFLINKLDQTRFRLNGIIPSSRLPNKRQLCQTFRDHIFYRAEQLPPKVDLRTDMTAVEDQSQIGSCTANSLAGAYEYLTKKANGRDTDVSRLFIYYNARVKDQGSEKVIDSGCTMTSAIEALEEFGTCLESIWPYDISNVNVRPNDQAYRESINHKITEALRINIDLHEMKSCLAQGFPFAFGLILYTSFDNARTTGVVPMPNQSESSQQSYGSHALLAVGYSDQSQAFIVRNSWGENWGDKGYCYIPYDYLTNSNLCFDVWTIRKIATDSFSRDHWNNRDTINHVGINRNHNFNDHNRIIESIEESDDDDDDDDDDDSDQSYNPYQNYRGYREQRNRRNDFYQEPFTGYSGGDNSSYSFYNQYQRDDQFGSRGDYSNFDPSWCTTPNFFSNPFIPSPTFPAYQQYGQSYGYTNPYTYDYNSNF</sequence>
<evidence type="ECO:0000313" key="5">
    <source>
        <dbReference type="EMBL" id="CAF3831227.1"/>
    </source>
</evidence>
<dbReference type="InterPro" id="IPR000668">
    <property type="entry name" value="Peptidase_C1A_C"/>
</dbReference>
<reference evidence="4" key="1">
    <citation type="submission" date="2021-02" db="EMBL/GenBank/DDBJ databases">
        <authorList>
            <person name="Nowell W R."/>
        </authorList>
    </citation>
    <scope>NUCLEOTIDE SEQUENCE</scope>
</reference>
<dbReference type="EMBL" id="CAJOBF010000527">
    <property type="protein sequence ID" value="CAF3831227.1"/>
    <property type="molecule type" value="Genomic_DNA"/>
</dbReference>
<protein>
    <recommendedName>
        <fullName evidence="3">Peptidase C1A papain C-terminal domain-containing protein</fullName>
    </recommendedName>
</protein>